<evidence type="ECO:0000313" key="3">
    <source>
        <dbReference type="EMBL" id="MDQ8206498.1"/>
    </source>
</evidence>
<sequence>MRSRLKIGMVCYPSIGGSGIVATELGMLLAAAGHEIHFISYERPVRLKCGENLFFHPVVVNEYALFKYPDYTLPLSVRIMEVCEEHQLDILHVHYAVPHATGALLAKQMLGQKKSPVIVTTLHGTDTNLLGKDPHYRPIIKYSIENSDGVTTVSESLKAQTIETFEVEHPITVIPNFYAPGPVTQSREEVRQMLQVRDSEYLLLHMSNIRPGKRVADLLTALARLKNRKHVKLLILAGGDFEPYQADLIRLGIQDRVIVIRDVKEIEDYLNACDLGVYASEAESFGLSILETLAHGKAVVATEVGGIPEVVQDGRTGRLVPAHSPGAIAAAIDQLIEEPQRMQAMGLAAAKEAQARFAPPVIRDQYLKYYLDLLAAR</sequence>
<dbReference type="PANTHER" id="PTHR12526:SF599">
    <property type="entry name" value="N-ACETYL-ALPHA-D-GLUCOSAMINYL L-MALATE SYNTHASE"/>
    <property type="match status" value="1"/>
</dbReference>
<reference evidence="3 4" key="1">
    <citation type="submission" date="2023-04" db="EMBL/GenBank/DDBJ databases">
        <title>A novel bacteria isolated from coastal sediment.</title>
        <authorList>
            <person name="Liu X.-J."/>
            <person name="Du Z.-J."/>
        </authorList>
    </citation>
    <scope>NUCLEOTIDE SEQUENCE [LARGE SCALE GENOMIC DNA]</scope>
    <source>
        <strain evidence="3 4">SDUM461003</strain>
    </source>
</reference>
<dbReference type="Proteomes" id="UP001225316">
    <property type="component" value="Unassembled WGS sequence"/>
</dbReference>
<dbReference type="InterPro" id="IPR028098">
    <property type="entry name" value="Glyco_trans_4-like_N"/>
</dbReference>
<dbReference type="Pfam" id="PF13439">
    <property type="entry name" value="Glyco_transf_4"/>
    <property type="match status" value="1"/>
</dbReference>
<accession>A0ABU1AQQ6</accession>
<comment type="caution">
    <text evidence="3">The sequence shown here is derived from an EMBL/GenBank/DDBJ whole genome shotgun (WGS) entry which is preliminary data.</text>
</comment>
<dbReference type="RefSeq" id="WP_308948578.1">
    <property type="nucleotide sequence ID" value="NZ_JARXHW010000004.1"/>
</dbReference>
<organism evidence="3 4">
    <name type="scientific">Thalassobacterium maritimum</name>
    <dbReference type="NCBI Taxonomy" id="3041265"/>
    <lineage>
        <taxon>Bacteria</taxon>
        <taxon>Pseudomonadati</taxon>
        <taxon>Verrucomicrobiota</taxon>
        <taxon>Opitutia</taxon>
        <taxon>Puniceicoccales</taxon>
        <taxon>Coraliomargaritaceae</taxon>
        <taxon>Thalassobacterium</taxon>
    </lineage>
</organism>
<dbReference type="Gene3D" id="3.40.50.2000">
    <property type="entry name" value="Glycogen Phosphorylase B"/>
    <property type="match status" value="2"/>
</dbReference>
<keyword evidence="4" id="KW-1185">Reference proteome</keyword>
<dbReference type="PANTHER" id="PTHR12526">
    <property type="entry name" value="GLYCOSYLTRANSFERASE"/>
    <property type="match status" value="1"/>
</dbReference>
<name>A0ABU1AQQ6_9BACT</name>
<feature type="domain" description="Glycosyl transferase family 1" evidence="1">
    <location>
        <begin position="187"/>
        <end position="351"/>
    </location>
</feature>
<protein>
    <submittedName>
        <fullName evidence="3">N-acetyl-alpha-D-glucosaminyl L-malate synthase BshA</fullName>
    </submittedName>
</protein>
<dbReference type="SUPFAM" id="SSF53756">
    <property type="entry name" value="UDP-Glycosyltransferase/glycogen phosphorylase"/>
    <property type="match status" value="1"/>
</dbReference>
<proteinExistence type="predicted"/>
<evidence type="ECO:0000313" key="4">
    <source>
        <dbReference type="Proteomes" id="UP001225316"/>
    </source>
</evidence>
<evidence type="ECO:0000259" key="2">
    <source>
        <dbReference type="Pfam" id="PF13439"/>
    </source>
</evidence>
<dbReference type="InterPro" id="IPR023881">
    <property type="entry name" value="Thiol_BshA"/>
</dbReference>
<dbReference type="InterPro" id="IPR001296">
    <property type="entry name" value="Glyco_trans_1"/>
</dbReference>
<evidence type="ECO:0000259" key="1">
    <source>
        <dbReference type="Pfam" id="PF00534"/>
    </source>
</evidence>
<feature type="domain" description="Glycosyltransferase subfamily 4-like N-terminal" evidence="2">
    <location>
        <begin position="15"/>
        <end position="177"/>
    </location>
</feature>
<dbReference type="NCBIfam" id="TIGR03999">
    <property type="entry name" value="thiol_BshA"/>
    <property type="match status" value="1"/>
</dbReference>
<gene>
    <name evidence="3" type="primary">bshA</name>
    <name evidence="3" type="ORF">QEH52_03195</name>
</gene>
<dbReference type="Pfam" id="PF00534">
    <property type="entry name" value="Glycos_transf_1"/>
    <property type="match status" value="1"/>
</dbReference>
<dbReference type="EMBL" id="JARXHW010000004">
    <property type="protein sequence ID" value="MDQ8206498.1"/>
    <property type="molecule type" value="Genomic_DNA"/>
</dbReference>